<evidence type="ECO:0000313" key="2">
    <source>
        <dbReference type="Proteomes" id="UP001224359"/>
    </source>
</evidence>
<reference evidence="1 2" key="1">
    <citation type="submission" date="2023-07" db="EMBL/GenBank/DDBJ databases">
        <title>Genomic Encyclopedia of Type Strains, Phase IV (KMG-IV): sequencing the most valuable type-strain genomes for metagenomic binning, comparative biology and taxonomic classification.</title>
        <authorList>
            <person name="Goeker M."/>
        </authorList>
    </citation>
    <scope>NUCLEOTIDE SEQUENCE [LARGE SCALE GENOMIC DNA]</scope>
    <source>
        <strain evidence="1 2">DSM 16460</strain>
    </source>
</reference>
<sequence length="94" mass="11336">MTRHKGEFRTDVKGTYHTLDPEEDWVIILEDKEFAFRKRDLTYIEQQYNDGHEPEVIAKELKRDEWEVLFVLCHLAIKGRNIRVFAERKRVMSA</sequence>
<gene>
    <name evidence="1" type="ORF">J2S77_000962</name>
</gene>
<comment type="caution">
    <text evidence="1">The sequence shown here is derived from an EMBL/GenBank/DDBJ whole genome shotgun (WGS) entry which is preliminary data.</text>
</comment>
<dbReference type="Proteomes" id="UP001224359">
    <property type="component" value="Unassembled WGS sequence"/>
</dbReference>
<evidence type="ECO:0000313" key="1">
    <source>
        <dbReference type="EMBL" id="MDQ0158998.1"/>
    </source>
</evidence>
<dbReference type="EMBL" id="JAUSTQ010000003">
    <property type="protein sequence ID" value="MDQ0158998.1"/>
    <property type="molecule type" value="Genomic_DNA"/>
</dbReference>
<keyword evidence="2" id="KW-1185">Reference proteome</keyword>
<dbReference type="RefSeq" id="WP_306975143.1">
    <property type="nucleotide sequence ID" value="NZ_JAUSTQ010000003.1"/>
</dbReference>
<accession>A0ABT9VDF8</accession>
<name>A0ABT9VDF8_9BACI</name>
<organism evidence="1 2">
    <name type="scientific">Alkalibacillus salilacus</name>
    <dbReference type="NCBI Taxonomy" id="284582"/>
    <lineage>
        <taxon>Bacteria</taxon>
        <taxon>Bacillati</taxon>
        <taxon>Bacillota</taxon>
        <taxon>Bacilli</taxon>
        <taxon>Bacillales</taxon>
        <taxon>Bacillaceae</taxon>
        <taxon>Alkalibacillus</taxon>
    </lineage>
</organism>
<proteinExistence type="predicted"/>
<protein>
    <submittedName>
        <fullName evidence="1">Stalled ribosome rescue protein Dom34</fullName>
    </submittedName>
</protein>